<dbReference type="SUPFAM" id="SSF82185">
    <property type="entry name" value="Histone H3 K4-specific methyltransferase SET7/9 N-terminal domain"/>
    <property type="match status" value="1"/>
</dbReference>
<feature type="compositionally biased region" description="Polar residues" evidence="2">
    <location>
        <begin position="132"/>
        <end position="150"/>
    </location>
</feature>
<protein>
    <submittedName>
        <fullName evidence="3">Uncharacterized protein</fullName>
    </submittedName>
</protein>
<proteinExistence type="predicted"/>
<comment type="caution">
    <text evidence="3">The sequence shown here is derived from an EMBL/GenBank/DDBJ whole genome shotgun (WGS) entry which is preliminary data.</text>
</comment>
<dbReference type="AlphaFoldDB" id="A0A8J8NDH4"/>
<feature type="region of interest" description="Disordered" evidence="2">
    <location>
        <begin position="59"/>
        <end position="81"/>
    </location>
</feature>
<sequence>MVWTDGTRYVGEWCHGIQHGKGQMVMADGTVKEGLFDCNVYKGPLEPEITEQMVQNALKTHSSTSNNFERHSTKQYQPNSRQLPQLYNTKSTQQHQNQSISPNHSHYTTVSKTFHRHPFGPPTPIQEEKEQQSSMRNQMNTTHSKQFTDQSSRDNDTKTNATIILVEMMSRQPSDMHSKSFIHQQKQRQFITNNRAALTRDKSFETERKDRFVFNPSDNNQGGILLTANNQAIVKLAAQLAQKQQQQRESGILQGIYASGSEISNHNPAGRSSINVMSPPSSSLISGAESAAKKSNVIILMAGGAISNQDKQKQQYLDLSTIQKNQNSSRTPQIQQRFSSLKQMGQRASQAIKQVRQSHASPQQLLKFLNTDINNQQIIEEEPRATLPQLKKQYQNSPQNNSSSVKTTTSQRGNKFVSLKQINQPSSHYVQMLRENIKANKDQMVELLRKRHLEQQKAYMQLQQNASSVIIGSSRQLPQIL</sequence>
<dbReference type="Proteomes" id="UP000785679">
    <property type="component" value="Unassembled WGS sequence"/>
</dbReference>
<evidence type="ECO:0000256" key="1">
    <source>
        <dbReference type="SAM" id="Coils"/>
    </source>
</evidence>
<evidence type="ECO:0000313" key="4">
    <source>
        <dbReference type="Proteomes" id="UP000785679"/>
    </source>
</evidence>
<feature type="region of interest" description="Disordered" evidence="2">
    <location>
        <begin position="393"/>
        <end position="414"/>
    </location>
</feature>
<keyword evidence="1" id="KW-0175">Coiled coil</keyword>
<keyword evidence="4" id="KW-1185">Reference proteome</keyword>
<name>A0A8J8NDH4_HALGN</name>
<evidence type="ECO:0000313" key="3">
    <source>
        <dbReference type="EMBL" id="TNV72991.1"/>
    </source>
</evidence>
<feature type="coiled-coil region" evidence="1">
    <location>
        <begin position="430"/>
        <end position="465"/>
    </location>
</feature>
<accession>A0A8J8NDH4</accession>
<dbReference type="EMBL" id="RRYP01020236">
    <property type="protein sequence ID" value="TNV72991.1"/>
    <property type="molecule type" value="Genomic_DNA"/>
</dbReference>
<dbReference type="Gene3D" id="2.20.110.10">
    <property type="entry name" value="Histone H3 K4-specific methyltransferase SET7/9 N-terminal domain"/>
    <property type="match status" value="1"/>
</dbReference>
<evidence type="ECO:0000256" key="2">
    <source>
        <dbReference type="SAM" id="MobiDB-lite"/>
    </source>
</evidence>
<reference evidence="3" key="1">
    <citation type="submission" date="2019-06" db="EMBL/GenBank/DDBJ databases">
        <authorList>
            <person name="Zheng W."/>
        </authorList>
    </citation>
    <scope>NUCLEOTIDE SEQUENCE</scope>
    <source>
        <strain evidence="3">QDHG01</strain>
    </source>
</reference>
<gene>
    <name evidence="3" type="ORF">FGO68_gene1833</name>
</gene>
<feature type="region of interest" description="Disordered" evidence="2">
    <location>
        <begin position="112"/>
        <end position="157"/>
    </location>
</feature>
<organism evidence="3 4">
    <name type="scientific">Halteria grandinella</name>
    <dbReference type="NCBI Taxonomy" id="5974"/>
    <lineage>
        <taxon>Eukaryota</taxon>
        <taxon>Sar</taxon>
        <taxon>Alveolata</taxon>
        <taxon>Ciliophora</taxon>
        <taxon>Intramacronucleata</taxon>
        <taxon>Spirotrichea</taxon>
        <taxon>Stichotrichia</taxon>
        <taxon>Sporadotrichida</taxon>
        <taxon>Halteriidae</taxon>
        <taxon>Halteria</taxon>
    </lineage>
</organism>
<feature type="compositionally biased region" description="Low complexity" evidence="2">
    <location>
        <begin position="393"/>
        <end position="404"/>
    </location>
</feature>